<sequence length="398" mass="44504">MAHGLEMTGAIQDEFTKAYGDKISFWRSDLKDSSEQKQATVDQQIDEVVQKLSEGPVRIMCHSLGSVRVERTVAAALAKEPKLADNLHNLELIFVSPAGFFEGITRDLKLIHRTWRGDLSTLTDPVMRHLPSFERGIDSLAFVPIDQASSADGPSEIVPFADRLRQVFPDISQEDSTYRLARLDPTIDYSQTVSSTDQAKLKMIDDKLRTIGVRSELQRLATDETTALMELNKKKPEIKKLVSDRGQLLAPYLLKAFMGEYNEGGEGETATVPEAKPNVPETKTRLQRAKELGREFWADDSTEGQRAIQLAQGFLGVASMTKDILDMKPLQQARELQAKGATIRFFVPEYDGFFNVKDIPEGLDSNVTVLELTMHASWYFRPEALVQALKMADANPRG</sequence>
<organism evidence="1 2">
    <name type="scientific">Candidatus Roizmanbacteria bacterium RIFCSPHIGHO2_12_FULL_44_10</name>
    <dbReference type="NCBI Taxonomy" id="1802054"/>
    <lineage>
        <taxon>Bacteria</taxon>
        <taxon>Candidatus Roizmaniibacteriota</taxon>
    </lineage>
</organism>
<evidence type="ECO:0008006" key="3">
    <source>
        <dbReference type="Google" id="ProtNLM"/>
    </source>
</evidence>
<gene>
    <name evidence="1" type="ORF">A3F34_00890</name>
</gene>
<accession>A0A1F7I9H5</accession>
<dbReference type="Proteomes" id="UP000179024">
    <property type="component" value="Unassembled WGS sequence"/>
</dbReference>
<dbReference type="AlphaFoldDB" id="A0A1F7I9H5"/>
<evidence type="ECO:0000313" key="2">
    <source>
        <dbReference type="Proteomes" id="UP000179024"/>
    </source>
</evidence>
<comment type="caution">
    <text evidence="1">The sequence shown here is derived from an EMBL/GenBank/DDBJ whole genome shotgun (WGS) entry which is preliminary data.</text>
</comment>
<dbReference type="EMBL" id="MGAE01000007">
    <property type="protein sequence ID" value="OGK40025.1"/>
    <property type="molecule type" value="Genomic_DNA"/>
</dbReference>
<reference evidence="1 2" key="1">
    <citation type="journal article" date="2016" name="Nat. Commun.">
        <title>Thousands of microbial genomes shed light on interconnected biogeochemical processes in an aquifer system.</title>
        <authorList>
            <person name="Anantharaman K."/>
            <person name="Brown C.T."/>
            <person name="Hug L.A."/>
            <person name="Sharon I."/>
            <person name="Castelle C.J."/>
            <person name="Probst A.J."/>
            <person name="Thomas B.C."/>
            <person name="Singh A."/>
            <person name="Wilkins M.J."/>
            <person name="Karaoz U."/>
            <person name="Brodie E.L."/>
            <person name="Williams K.H."/>
            <person name="Hubbard S.S."/>
            <person name="Banfield J.F."/>
        </authorList>
    </citation>
    <scope>NUCLEOTIDE SEQUENCE [LARGE SCALE GENOMIC DNA]</scope>
</reference>
<name>A0A1F7I9H5_9BACT</name>
<protein>
    <recommendedName>
        <fullName evidence="3">Alpha/beta hydrolase</fullName>
    </recommendedName>
</protein>
<proteinExistence type="predicted"/>
<evidence type="ECO:0000313" key="1">
    <source>
        <dbReference type="EMBL" id="OGK40025.1"/>
    </source>
</evidence>